<feature type="region of interest" description="Disordered" evidence="1">
    <location>
        <begin position="1"/>
        <end position="24"/>
    </location>
</feature>
<sequence>MGEKASELWKVGSESCGGEDEPALDARDLRFERSKDMARGVAGDSWAGATAAGPEVGVRSSPRSLDPRAMARTYGWKEILDECDEPKGGHRATKLLKL</sequence>
<evidence type="ECO:0000313" key="2">
    <source>
        <dbReference type="EMBL" id="KND97056.1"/>
    </source>
</evidence>
<gene>
    <name evidence="2" type="ORF">QG37_06608</name>
</gene>
<protein>
    <submittedName>
        <fullName evidence="2">Uncharacterized protein</fullName>
    </submittedName>
</protein>
<dbReference type="AlphaFoldDB" id="A0A0L0NSD3"/>
<dbReference type="Proteomes" id="UP000037122">
    <property type="component" value="Unassembled WGS sequence"/>
</dbReference>
<reference evidence="3" key="1">
    <citation type="journal article" date="2015" name="BMC Genomics">
        <title>Draft genome of a commonly misdiagnosed multidrug resistant pathogen Candida auris.</title>
        <authorList>
            <person name="Chatterjee S."/>
            <person name="Alampalli S.V."/>
            <person name="Nageshan R.K."/>
            <person name="Chettiar S.T."/>
            <person name="Joshi S."/>
            <person name="Tatu U.S."/>
        </authorList>
    </citation>
    <scope>NUCLEOTIDE SEQUENCE [LARGE SCALE GENOMIC DNA]</scope>
    <source>
        <strain evidence="3">6684</strain>
    </source>
</reference>
<evidence type="ECO:0000256" key="1">
    <source>
        <dbReference type="SAM" id="MobiDB-lite"/>
    </source>
</evidence>
<accession>A0A0L0NSD3</accession>
<proteinExistence type="predicted"/>
<organism evidence="2 3">
    <name type="scientific">Candidozyma auris</name>
    <name type="common">Yeast</name>
    <name type="synonym">Candida auris</name>
    <dbReference type="NCBI Taxonomy" id="498019"/>
    <lineage>
        <taxon>Eukaryota</taxon>
        <taxon>Fungi</taxon>
        <taxon>Dikarya</taxon>
        <taxon>Ascomycota</taxon>
        <taxon>Saccharomycotina</taxon>
        <taxon>Pichiomycetes</taxon>
        <taxon>Metschnikowiaceae</taxon>
        <taxon>Candidozyma</taxon>
    </lineage>
</organism>
<dbReference type="EMBL" id="LGST01000046">
    <property type="protein sequence ID" value="KND97056.1"/>
    <property type="molecule type" value="Genomic_DNA"/>
</dbReference>
<name>A0A0L0NSD3_CANAR</name>
<evidence type="ECO:0000313" key="3">
    <source>
        <dbReference type="Proteomes" id="UP000037122"/>
    </source>
</evidence>
<comment type="caution">
    <text evidence="2">The sequence shown here is derived from an EMBL/GenBank/DDBJ whole genome shotgun (WGS) entry which is preliminary data.</text>
</comment>
<dbReference type="VEuPathDB" id="FungiDB:QG37_06608"/>